<reference evidence="10" key="1">
    <citation type="journal article" date="2019" name="IScience">
        <title>Narwhal Genome Reveals Long-Term Low Genetic Diversity despite Current Large Abundance Size.</title>
        <authorList>
            <person name="Westbury M.V."/>
            <person name="Petersen B."/>
            <person name="Garde E."/>
            <person name="Heide-Jorgensen M.P."/>
            <person name="Lorenzen E.D."/>
        </authorList>
    </citation>
    <scope>NUCLEOTIDE SEQUENCE [LARGE SCALE GENOMIC DNA]</scope>
</reference>
<sequence length="273" mass="31352">VNPQTYTGKCPSDEIFCNDQLQWRWEKSRALYTSMYLDKILKSSLKALKFVHYRVREAMRIAEMARHDYVLPVFIFSRPFYLHNIEALSQEDLVHTVGESAALGMARIILWEGYEYSDSKETCLSVQKFIQGPLDRYAVNVTTAAKLCSQSLCHNNGRCAQKAPESSSYLHMPESSSKKYALCKSLRVIISPANKLKTIKDMKDGFVCHCSHGWHGESCQQRSSDVLRGKDKPPMANFKLSASLPDLLFDSVDFFYPLRQHQFFLEILKGRRC</sequence>
<keyword evidence="6" id="KW-1015">Disulfide bond</keyword>
<comment type="subcellular location">
    <subcellularLocation>
        <location evidence="2">Secreted</location>
    </subcellularLocation>
</comment>
<dbReference type="EC" id="3.2.1.35" evidence="8"/>
<dbReference type="GO" id="GO:0005576">
    <property type="term" value="C:extracellular region"/>
    <property type="evidence" value="ECO:0007669"/>
    <property type="project" value="UniProtKB-SubCell"/>
</dbReference>
<evidence type="ECO:0000256" key="6">
    <source>
        <dbReference type="ARBA" id="ARBA00023157"/>
    </source>
</evidence>
<dbReference type="Gene3D" id="3.20.20.70">
    <property type="entry name" value="Aldolase class I"/>
    <property type="match status" value="1"/>
</dbReference>
<evidence type="ECO:0000313" key="9">
    <source>
        <dbReference type="EMBL" id="TKC39603.1"/>
    </source>
</evidence>
<dbReference type="Proteomes" id="UP000308365">
    <property type="component" value="Unassembled WGS sequence"/>
</dbReference>
<comment type="similarity">
    <text evidence="3 8">Belongs to the glycosyl hydrolase 56 family.</text>
</comment>
<dbReference type="AlphaFoldDB" id="A0A4U1ESX0"/>
<dbReference type="GO" id="GO:0005975">
    <property type="term" value="P:carbohydrate metabolic process"/>
    <property type="evidence" value="ECO:0007669"/>
    <property type="project" value="InterPro"/>
</dbReference>
<keyword evidence="7 8" id="KW-0326">Glycosidase</keyword>
<proteinExistence type="inferred from homology"/>
<name>A0A4U1ESX0_MONMO</name>
<accession>A0A4U1ESX0</accession>
<dbReference type="Pfam" id="PF01630">
    <property type="entry name" value="Glyco_hydro_56"/>
    <property type="match status" value="1"/>
</dbReference>
<dbReference type="InterPro" id="IPR017853">
    <property type="entry name" value="GH"/>
</dbReference>
<dbReference type="SUPFAM" id="SSF51445">
    <property type="entry name" value="(Trans)glycosidases"/>
    <property type="match status" value="1"/>
</dbReference>
<gene>
    <name evidence="9" type="ORF">EI555_018777</name>
</gene>
<comment type="subunit">
    <text evidence="4">Monomer.</text>
</comment>
<evidence type="ECO:0000256" key="4">
    <source>
        <dbReference type="ARBA" id="ARBA00011245"/>
    </source>
</evidence>
<dbReference type="GO" id="GO:0031410">
    <property type="term" value="C:cytoplasmic vesicle"/>
    <property type="evidence" value="ECO:0007669"/>
    <property type="project" value="TreeGrafter"/>
</dbReference>
<evidence type="ECO:0000256" key="3">
    <source>
        <dbReference type="ARBA" id="ARBA00008871"/>
    </source>
</evidence>
<evidence type="ECO:0000313" key="10">
    <source>
        <dbReference type="Proteomes" id="UP000308365"/>
    </source>
</evidence>
<evidence type="ECO:0000256" key="5">
    <source>
        <dbReference type="ARBA" id="ARBA00022525"/>
    </source>
</evidence>
<organism evidence="9 10">
    <name type="scientific">Monodon monoceros</name>
    <name type="common">Narwhal</name>
    <name type="synonym">Ceratodon monodon</name>
    <dbReference type="NCBI Taxonomy" id="40151"/>
    <lineage>
        <taxon>Eukaryota</taxon>
        <taxon>Metazoa</taxon>
        <taxon>Chordata</taxon>
        <taxon>Craniata</taxon>
        <taxon>Vertebrata</taxon>
        <taxon>Euteleostomi</taxon>
        <taxon>Mammalia</taxon>
        <taxon>Eutheria</taxon>
        <taxon>Laurasiatheria</taxon>
        <taxon>Artiodactyla</taxon>
        <taxon>Whippomorpha</taxon>
        <taxon>Cetacea</taxon>
        <taxon>Odontoceti</taxon>
        <taxon>Monodontidae</taxon>
        <taxon>Monodon</taxon>
    </lineage>
</organism>
<comment type="catalytic activity">
    <reaction evidence="1 8">
        <text>Random hydrolysis of (1-&gt;4)-linkages between N-acetyl-beta-D-glucosamine and D-glucuronate residues in hyaluronate.</text>
        <dbReference type="EC" id="3.2.1.35"/>
    </reaction>
</comment>
<evidence type="ECO:0000256" key="2">
    <source>
        <dbReference type="ARBA" id="ARBA00004613"/>
    </source>
</evidence>
<protein>
    <recommendedName>
        <fullName evidence="8">Hyaluronidase</fullName>
        <ecNumber evidence="8">3.2.1.35</ecNumber>
    </recommendedName>
</protein>
<dbReference type="EMBL" id="RWIC01000850">
    <property type="protein sequence ID" value="TKC39603.1"/>
    <property type="molecule type" value="Genomic_DNA"/>
</dbReference>
<dbReference type="PANTHER" id="PTHR11769:SF9">
    <property type="entry name" value="HYALURONIDASE"/>
    <property type="match status" value="1"/>
</dbReference>
<keyword evidence="5" id="KW-0964">Secreted</keyword>
<evidence type="ECO:0000256" key="1">
    <source>
        <dbReference type="ARBA" id="ARBA00000251"/>
    </source>
</evidence>
<dbReference type="PANTHER" id="PTHR11769">
    <property type="entry name" value="HYALURONIDASE"/>
    <property type="match status" value="1"/>
</dbReference>
<dbReference type="InterPro" id="IPR018155">
    <property type="entry name" value="Hyaluronidase"/>
</dbReference>
<keyword evidence="8" id="KW-0378">Hydrolase</keyword>
<evidence type="ECO:0000256" key="8">
    <source>
        <dbReference type="RuleBase" id="RU610713"/>
    </source>
</evidence>
<feature type="non-terminal residue" evidence="9">
    <location>
        <position position="1"/>
    </location>
</feature>
<comment type="caution">
    <text evidence="9">The sequence shown here is derived from an EMBL/GenBank/DDBJ whole genome shotgun (WGS) entry which is preliminary data.</text>
</comment>
<dbReference type="InterPro" id="IPR013785">
    <property type="entry name" value="Aldolase_TIM"/>
</dbReference>
<dbReference type="GO" id="GO:0004415">
    <property type="term" value="F:hyalurononglucosaminidase activity"/>
    <property type="evidence" value="ECO:0007669"/>
    <property type="project" value="UniProtKB-UniRule"/>
</dbReference>
<dbReference type="GO" id="GO:0030214">
    <property type="term" value="P:hyaluronan catabolic process"/>
    <property type="evidence" value="ECO:0007669"/>
    <property type="project" value="TreeGrafter"/>
</dbReference>
<evidence type="ECO:0000256" key="7">
    <source>
        <dbReference type="ARBA" id="ARBA00023295"/>
    </source>
</evidence>